<evidence type="ECO:0000256" key="4">
    <source>
        <dbReference type="ARBA" id="ARBA00022723"/>
    </source>
</evidence>
<dbReference type="SUPFAM" id="SSF63380">
    <property type="entry name" value="Riboflavin synthase domain-like"/>
    <property type="match status" value="1"/>
</dbReference>
<dbReference type="PANTHER" id="PTHR47354">
    <property type="entry name" value="NADH OXIDOREDUCTASE HCR"/>
    <property type="match status" value="1"/>
</dbReference>
<accession>A0ABT5UFC6</accession>
<dbReference type="InterPro" id="IPR012675">
    <property type="entry name" value="Beta-grasp_dom_sf"/>
</dbReference>
<dbReference type="Pfam" id="PF00970">
    <property type="entry name" value="FAD_binding_6"/>
    <property type="match status" value="1"/>
</dbReference>
<comment type="cofactor">
    <cofactor evidence="1">
        <name>FAD</name>
        <dbReference type="ChEBI" id="CHEBI:57692"/>
    </cofactor>
</comment>
<dbReference type="Proteomes" id="UP001528823">
    <property type="component" value="Unassembled WGS sequence"/>
</dbReference>
<dbReference type="RefSeq" id="WP_274690503.1">
    <property type="nucleotide sequence ID" value="NZ_JAPMOU010000030.1"/>
</dbReference>
<dbReference type="PROSITE" id="PS00197">
    <property type="entry name" value="2FE2S_FER_1"/>
    <property type="match status" value="1"/>
</dbReference>
<dbReference type="PANTHER" id="PTHR47354:SF6">
    <property type="entry name" value="NADH OXIDOREDUCTASE HCR"/>
    <property type="match status" value="1"/>
</dbReference>
<dbReference type="InterPro" id="IPR039261">
    <property type="entry name" value="FNR_nucleotide-bd"/>
</dbReference>
<keyword evidence="4" id="KW-0479">Metal-binding</keyword>
<dbReference type="CDD" id="cd00207">
    <property type="entry name" value="fer2"/>
    <property type="match status" value="1"/>
</dbReference>
<evidence type="ECO:0000259" key="10">
    <source>
        <dbReference type="PROSITE" id="PS51085"/>
    </source>
</evidence>
<protein>
    <submittedName>
        <fullName evidence="12">Hybrid-cluster NAD(P)-dependent oxidoreductase</fullName>
    </submittedName>
</protein>
<dbReference type="EMBL" id="JAPMOU010000030">
    <property type="protein sequence ID" value="MDE1464173.1"/>
    <property type="molecule type" value="Genomic_DNA"/>
</dbReference>
<name>A0ABT5UFC6_9GAMM</name>
<dbReference type="PROSITE" id="PS51085">
    <property type="entry name" value="2FE2S_FER_2"/>
    <property type="match status" value="1"/>
</dbReference>
<keyword evidence="13" id="KW-1185">Reference proteome</keyword>
<evidence type="ECO:0000256" key="6">
    <source>
        <dbReference type="ARBA" id="ARBA00023002"/>
    </source>
</evidence>
<keyword evidence="2" id="KW-0285">Flavoprotein</keyword>
<evidence type="ECO:0000313" key="12">
    <source>
        <dbReference type="EMBL" id="MDE1464173.1"/>
    </source>
</evidence>
<dbReference type="Gene3D" id="3.10.20.30">
    <property type="match status" value="1"/>
</dbReference>
<reference evidence="12 13" key="1">
    <citation type="submission" date="2022-11" db="EMBL/GenBank/DDBJ databases">
        <title>Spartinivicinus poritis sp. nov., isolated from scleractinian coral Porites lutea.</title>
        <authorList>
            <person name="Zhang G."/>
            <person name="Cai L."/>
            <person name="Wei Q."/>
        </authorList>
    </citation>
    <scope>NUCLEOTIDE SEQUENCE [LARGE SCALE GENOMIC DNA]</scope>
    <source>
        <strain evidence="12 13">A2-2</strain>
    </source>
</reference>
<evidence type="ECO:0000256" key="2">
    <source>
        <dbReference type="ARBA" id="ARBA00022630"/>
    </source>
</evidence>
<evidence type="ECO:0000313" key="13">
    <source>
        <dbReference type="Proteomes" id="UP001528823"/>
    </source>
</evidence>
<dbReference type="PRINTS" id="PR00406">
    <property type="entry name" value="CYTB5RDTASE"/>
</dbReference>
<evidence type="ECO:0000256" key="7">
    <source>
        <dbReference type="ARBA" id="ARBA00023004"/>
    </source>
</evidence>
<feature type="domain" description="FAD-binding FR-type" evidence="11">
    <location>
        <begin position="17"/>
        <end position="120"/>
    </location>
</feature>
<comment type="caution">
    <text evidence="12">The sequence shown here is derived from an EMBL/GenBank/DDBJ whole genome shotgun (WGS) entry which is preliminary data.</text>
</comment>
<evidence type="ECO:0000256" key="3">
    <source>
        <dbReference type="ARBA" id="ARBA00022714"/>
    </source>
</evidence>
<sequence>MTQTFANPATSDVWQPGSTLNVRCVAVIPETHDVMSFWFQADNPMLFHFKPGQFVTLNLTINGKPVQRCYTIVTSPSRPYCFAIAVKQVPDGLVSNWLHDNLSVGDTLDIQGPAGIFTSIDYPAEKVLLLSGGVGITPVMSMARWWADTMANVDVVFIHSARTPADILFLEELNRLDAVMPNFKLVVICEKIEPGQSWYGYRGFLHNNILDATTPDLLEREIFCCGPGPYMAAVQQMLQEIGFDMSRYHEESFITTPEENPEDAATYIEATIDESELITVEFAASSKTAEILPGETIHQAAGKVGLHMPRACGMGLCGTCKVLKKSGDVTMNHSGGITDEDIAEGYILSCCSVPQGNVVVDF</sequence>
<comment type="similarity">
    <text evidence="9">In the N-terminal section; belongs to the FAD-binding oxidoreductase type 6 family.</text>
</comment>
<dbReference type="Pfam" id="PF00175">
    <property type="entry name" value="NAD_binding_1"/>
    <property type="match status" value="1"/>
</dbReference>
<evidence type="ECO:0000256" key="9">
    <source>
        <dbReference type="ARBA" id="ARBA00061434"/>
    </source>
</evidence>
<dbReference type="InterPro" id="IPR036010">
    <property type="entry name" value="2Fe-2S_ferredoxin-like_sf"/>
</dbReference>
<dbReference type="CDD" id="cd06215">
    <property type="entry name" value="FNR_iron_sulfur_binding_1"/>
    <property type="match status" value="1"/>
</dbReference>
<keyword evidence="3" id="KW-0001">2Fe-2S</keyword>
<evidence type="ECO:0000259" key="11">
    <source>
        <dbReference type="PROSITE" id="PS51384"/>
    </source>
</evidence>
<evidence type="ECO:0000256" key="1">
    <source>
        <dbReference type="ARBA" id="ARBA00001974"/>
    </source>
</evidence>
<dbReference type="SUPFAM" id="SSF54292">
    <property type="entry name" value="2Fe-2S ferredoxin-like"/>
    <property type="match status" value="1"/>
</dbReference>
<dbReference type="SUPFAM" id="SSF52343">
    <property type="entry name" value="Ferredoxin reductase-like, C-terminal NADP-linked domain"/>
    <property type="match status" value="1"/>
</dbReference>
<dbReference type="InterPro" id="IPR050415">
    <property type="entry name" value="MRET"/>
</dbReference>
<dbReference type="InterPro" id="IPR001433">
    <property type="entry name" value="OxRdtase_FAD/NAD-bd"/>
</dbReference>
<dbReference type="Gene3D" id="3.40.50.80">
    <property type="entry name" value="Nucleotide-binding domain of ferredoxin-NADP reductase (FNR) module"/>
    <property type="match status" value="1"/>
</dbReference>
<dbReference type="Pfam" id="PF00111">
    <property type="entry name" value="Fer2"/>
    <property type="match status" value="1"/>
</dbReference>
<dbReference type="Gene3D" id="2.40.30.10">
    <property type="entry name" value="Translation factors"/>
    <property type="match status" value="1"/>
</dbReference>
<dbReference type="PROSITE" id="PS51384">
    <property type="entry name" value="FAD_FR"/>
    <property type="match status" value="1"/>
</dbReference>
<organism evidence="12 13">
    <name type="scientific">Spartinivicinus poritis</name>
    <dbReference type="NCBI Taxonomy" id="2994640"/>
    <lineage>
        <taxon>Bacteria</taxon>
        <taxon>Pseudomonadati</taxon>
        <taxon>Pseudomonadota</taxon>
        <taxon>Gammaproteobacteria</taxon>
        <taxon>Oceanospirillales</taxon>
        <taxon>Zooshikellaceae</taxon>
        <taxon>Spartinivicinus</taxon>
    </lineage>
</organism>
<evidence type="ECO:0000256" key="8">
    <source>
        <dbReference type="ARBA" id="ARBA00023014"/>
    </source>
</evidence>
<dbReference type="InterPro" id="IPR006058">
    <property type="entry name" value="2Fe2S_fd_BS"/>
</dbReference>
<dbReference type="InterPro" id="IPR017938">
    <property type="entry name" value="Riboflavin_synthase-like_b-brl"/>
</dbReference>
<evidence type="ECO:0000256" key="5">
    <source>
        <dbReference type="ARBA" id="ARBA00022827"/>
    </source>
</evidence>
<gene>
    <name evidence="12" type="ORF">ORQ98_19635</name>
</gene>
<dbReference type="InterPro" id="IPR017927">
    <property type="entry name" value="FAD-bd_FR_type"/>
</dbReference>
<feature type="domain" description="2Fe-2S ferredoxin-type" evidence="10">
    <location>
        <begin position="276"/>
        <end position="362"/>
    </location>
</feature>
<proteinExistence type="inferred from homology"/>
<keyword evidence="5" id="KW-0274">FAD</keyword>
<keyword evidence="8" id="KW-0411">Iron-sulfur</keyword>
<keyword evidence="6" id="KW-0560">Oxidoreductase</keyword>
<dbReference type="InterPro" id="IPR008333">
    <property type="entry name" value="Cbr1-like_FAD-bd_dom"/>
</dbReference>
<keyword evidence="7" id="KW-0408">Iron</keyword>
<dbReference type="InterPro" id="IPR001041">
    <property type="entry name" value="2Fe-2S_ferredoxin-type"/>
</dbReference>